<organism evidence="2 3">
    <name type="scientific">Hymenobacter persicinus</name>
    <dbReference type="NCBI Taxonomy" id="2025506"/>
    <lineage>
        <taxon>Bacteria</taxon>
        <taxon>Pseudomonadati</taxon>
        <taxon>Bacteroidota</taxon>
        <taxon>Cytophagia</taxon>
        <taxon>Cytophagales</taxon>
        <taxon>Hymenobacteraceae</taxon>
        <taxon>Hymenobacter</taxon>
    </lineage>
</organism>
<dbReference type="RefSeq" id="WP_129922029.1">
    <property type="nucleotide sequence ID" value="NZ_SEWE01000035.1"/>
</dbReference>
<dbReference type="AlphaFoldDB" id="A0A4Q5LAX1"/>
<reference evidence="2 3" key="1">
    <citation type="submission" date="2019-02" db="EMBL/GenBank/DDBJ databases">
        <title>Bacterial novel species isolated from soil.</title>
        <authorList>
            <person name="Jung H.-Y."/>
        </authorList>
    </citation>
    <scope>NUCLEOTIDE SEQUENCE [LARGE SCALE GENOMIC DNA]</scope>
    <source>
        <strain evidence="2 3">1-3-3-3</strain>
    </source>
</reference>
<proteinExistence type="predicted"/>
<dbReference type="PANTHER" id="PTHR43539:SF78">
    <property type="entry name" value="FLAVIN-CONTAINING MONOOXYGENASE"/>
    <property type="match status" value="1"/>
</dbReference>
<evidence type="ECO:0000313" key="2">
    <source>
        <dbReference type="EMBL" id="RYU78089.1"/>
    </source>
</evidence>
<dbReference type="Gene3D" id="3.50.50.60">
    <property type="entry name" value="FAD/NAD(P)-binding domain"/>
    <property type="match status" value="1"/>
</dbReference>
<keyword evidence="1" id="KW-0560">Oxidoreductase</keyword>
<dbReference type="InterPro" id="IPR036188">
    <property type="entry name" value="FAD/NAD-bd_sf"/>
</dbReference>
<gene>
    <name evidence="2" type="ORF">EWM57_15275</name>
</gene>
<dbReference type="PANTHER" id="PTHR43539">
    <property type="entry name" value="FLAVIN-BINDING MONOOXYGENASE-LIKE PROTEIN (AFU_ORTHOLOGUE AFUA_4G09220)"/>
    <property type="match status" value="1"/>
</dbReference>
<keyword evidence="3" id="KW-1185">Reference proteome</keyword>
<comment type="caution">
    <text evidence="2">The sequence shown here is derived from an EMBL/GenBank/DDBJ whole genome shotgun (WGS) entry which is preliminary data.</text>
</comment>
<dbReference type="EMBL" id="SEWE01000035">
    <property type="protein sequence ID" value="RYU78089.1"/>
    <property type="molecule type" value="Genomic_DNA"/>
</dbReference>
<dbReference type="GO" id="GO:0004497">
    <property type="term" value="F:monooxygenase activity"/>
    <property type="evidence" value="ECO:0007669"/>
    <property type="project" value="TreeGrafter"/>
</dbReference>
<dbReference type="OrthoDB" id="9778740at2"/>
<dbReference type="GO" id="GO:0050660">
    <property type="term" value="F:flavin adenine dinucleotide binding"/>
    <property type="evidence" value="ECO:0007669"/>
    <property type="project" value="TreeGrafter"/>
</dbReference>
<evidence type="ECO:0000256" key="1">
    <source>
        <dbReference type="ARBA" id="ARBA00023002"/>
    </source>
</evidence>
<protein>
    <submittedName>
        <fullName evidence="2">FAD-binding protein</fullName>
    </submittedName>
</protein>
<dbReference type="Proteomes" id="UP000294155">
    <property type="component" value="Unassembled WGS sequence"/>
</dbReference>
<sequence length="354" mass="37981">MSAAVFNVEVLVIGAGQAGLAAAYYLQQHGTDFVVLDERAAVGDVWAGRFDALTLFSPAWASGLPGRAWAGAAGRYPTKDEAAEYLRSYAAHFRFPIHHQQRVVRVAPRPAGGYEVATAAGRHYQARAVIVCTGAYDAPRQPAFADQLAPAVTQLHSQDYQRPEQLPGRGAVAVVGSGNSALQIAADLAATGRPVYAAYDEQTPALPNNQAMWLLLTATGLPRISRHTALGRRLQQRPDPVVSSDLRRLRRFANVTFIGRALGVEADGTRLRGQQADTPALEGVVWATGFGPGFDWLQVPVLDAQGEPRHHRGLSVAPGLAFLGLPWLNSRSSALMGGVGRDARYVVEHLLKTT</sequence>
<accession>A0A4Q5LAX1</accession>
<dbReference type="InterPro" id="IPR050982">
    <property type="entry name" value="Auxin_biosynth/cation_transpt"/>
</dbReference>
<dbReference type="SUPFAM" id="SSF51905">
    <property type="entry name" value="FAD/NAD(P)-binding domain"/>
    <property type="match status" value="1"/>
</dbReference>
<dbReference type="Pfam" id="PF13738">
    <property type="entry name" value="Pyr_redox_3"/>
    <property type="match status" value="1"/>
</dbReference>
<dbReference type="PRINTS" id="PR00368">
    <property type="entry name" value="FADPNR"/>
</dbReference>
<name>A0A4Q5LAX1_9BACT</name>
<dbReference type="PRINTS" id="PR00469">
    <property type="entry name" value="PNDRDTASEII"/>
</dbReference>
<evidence type="ECO:0000313" key="3">
    <source>
        <dbReference type="Proteomes" id="UP000294155"/>
    </source>
</evidence>